<feature type="region of interest" description="Disordered" evidence="10">
    <location>
        <begin position="38"/>
        <end position="84"/>
    </location>
</feature>
<keyword evidence="12" id="KW-0966">Cell projection</keyword>
<feature type="compositionally biased region" description="Basic residues" evidence="10">
    <location>
        <begin position="54"/>
        <end position="63"/>
    </location>
</feature>
<dbReference type="InterPro" id="IPR051472">
    <property type="entry name" value="T3SS_Stator/FliH"/>
</dbReference>
<comment type="similarity">
    <text evidence="3">Belongs to the FliH family.</text>
</comment>
<dbReference type="PANTHER" id="PTHR34982">
    <property type="entry name" value="YOP PROTEINS TRANSLOCATION PROTEIN L"/>
    <property type="match status" value="1"/>
</dbReference>
<evidence type="ECO:0000256" key="1">
    <source>
        <dbReference type="ARBA" id="ARBA00003041"/>
    </source>
</evidence>
<reference evidence="12" key="1">
    <citation type="submission" date="2016-02" db="EMBL/GenBank/DDBJ databases">
        <title>Halorhodospira halochloris DSM-1059 complete genome, version 2.</title>
        <authorList>
            <person name="Tsukatani Y."/>
        </authorList>
    </citation>
    <scope>NUCLEOTIDE SEQUENCE</scope>
    <source>
        <strain evidence="12">DSM 1059</strain>
    </source>
</reference>
<dbReference type="GO" id="GO:0003774">
    <property type="term" value="F:cytoskeletal motor activity"/>
    <property type="evidence" value="ECO:0007669"/>
    <property type="project" value="InterPro"/>
</dbReference>
<protein>
    <recommendedName>
        <fullName evidence="4">Flagellar assembly protein FliH</fullName>
    </recommendedName>
</protein>
<dbReference type="GO" id="GO:0005829">
    <property type="term" value="C:cytosol"/>
    <property type="evidence" value="ECO:0007669"/>
    <property type="project" value="TreeGrafter"/>
</dbReference>
<keyword evidence="9" id="KW-1006">Bacterial flagellum protein export</keyword>
<keyword evidence="8" id="KW-0653">Protein transport</keyword>
<dbReference type="Pfam" id="PF02108">
    <property type="entry name" value="FliH"/>
    <property type="match status" value="1"/>
</dbReference>
<comment type="subcellular location">
    <subcellularLocation>
        <location evidence="2">Cytoplasm</location>
    </subcellularLocation>
</comment>
<feature type="compositionally biased region" description="Low complexity" evidence="10">
    <location>
        <begin position="286"/>
        <end position="313"/>
    </location>
</feature>
<feature type="region of interest" description="Disordered" evidence="10">
    <location>
        <begin position="278"/>
        <end position="356"/>
    </location>
</feature>
<keyword evidence="12" id="KW-0969">Cilium</keyword>
<keyword evidence="12" id="KW-0282">Flagellum</keyword>
<evidence type="ECO:0000256" key="10">
    <source>
        <dbReference type="SAM" id="MobiDB-lite"/>
    </source>
</evidence>
<dbReference type="GO" id="GO:0015031">
    <property type="term" value="P:protein transport"/>
    <property type="evidence" value="ECO:0007669"/>
    <property type="project" value="UniProtKB-KW"/>
</dbReference>
<dbReference type="Proteomes" id="UP000218890">
    <property type="component" value="Chromosome"/>
</dbReference>
<keyword evidence="13" id="KW-1185">Reference proteome</keyword>
<keyword evidence="5" id="KW-0813">Transport</keyword>
<evidence type="ECO:0000256" key="9">
    <source>
        <dbReference type="ARBA" id="ARBA00023225"/>
    </source>
</evidence>
<dbReference type="PANTHER" id="PTHR34982:SF1">
    <property type="entry name" value="FLAGELLAR ASSEMBLY PROTEIN FLIH"/>
    <property type="match status" value="1"/>
</dbReference>
<proteinExistence type="inferred from homology"/>
<dbReference type="RefSeq" id="WP_096410141.1">
    <property type="nucleotide sequence ID" value="NZ_AP017372.2"/>
</dbReference>
<dbReference type="PRINTS" id="PR01003">
    <property type="entry name" value="FLGFLIH"/>
</dbReference>
<dbReference type="GO" id="GO:0044781">
    <property type="term" value="P:bacterial-type flagellum organization"/>
    <property type="evidence" value="ECO:0007669"/>
    <property type="project" value="UniProtKB-KW"/>
</dbReference>
<dbReference type="GO" id="GO:0071973">
    <property type="term" value="P:bacterial-type flagellum-dependent cell motility"/>
    <property type="evidence" value="ECO:0007669"/>
    <property type="project" value="InterPro"/>
</dbReference>
<comment type="function">
    <text evidence="1">Needed for flagellar regrowth and assembly.</text>
</comment>
<evidence type="ECO:0000256" key="2">
    <source>
        <dbReference type="ARBA" id="ARBA00004496"/>
    </source>
</evidence>
<dbReference type="AlphaFoldDB" id="A0A0X8XBB1"/>
<evidence type="ECO:0000256" key="3">
    <source>
        <dbReference type="ARBA" id="ARBA00006602"/>
    </source>
</evidence>
<sequence length="356" mass="40531">MDNTNKRFRVIPGEALDGIETWETPDFDEPERERLRQLELEEQERARQEELEKRRRQRERKRQAVYQRLKQEDEARRALPSEEEIEQIRTQARKEGYKVGHREGKLEGFHAGYPEGLKAGEEDGRKSGAQLVRRLRTLLDTLGRPLEKLDREIEDELSHLVFGIAKRMVLSELRRDPSHAESAVNRALKELPANHRWISVHVNPEEIGFIEEQLGADAQQRGWTMVADQQVSHGGCVVRTETSRVDASVERRIEAVAEQLFGDAHATQETEEVVRTYRGEAEQQQEEAAPAQTDNSAEASTADQSSATSSADAPANQSSGGSEQSHAAGQAEQKTKRDRSSRRRRGTRRKREDGET</sequence>
<evidence type="ECO:0000256" key="5">
    <source>
        <dbReference type="ARBA" id="ARBA00022448"/>
    </source>
</evidence>
<dbReference type="KEGG" id="hhk:HH1059_21410"/>
<feature type="compositionally biased region" description="Basic residues" evidence="10">
    <location>
        <begin position="336"/>
        <end position="349"/>
    </location>
</feature>
<evidence type="ECO:0000259" key="11">
    <source>
        <dbReference type="Pfam" id="PF02108"/>
    </source>
</evidence>
<keyword evidence="7" id="KW-1005">Bacterial flagellum biogenesis</keyword>
<feature type="compositionally biased region" description="Basic and acidic residues" evidence="10">
    <location>
        <begin position="69"/>
        <end position="80"/>
    </location>
</feature>
<feature type="domain" description="Flagellar assembly protein FliH/Type III secretion system HrpE" evidence="11">
    <location>
        <begin position="130"/>
        <end position="255"/>
    </location>
</feature>
<evidence type="ECO:0000313" key="13">
    <source>
        <dbReference type="Proteomes" id="UP000218890"/>
    </source>
</evidence>
<dbReference type="EMBL" id="AP017372">
    <property type="protein sequence ID" value="BAU58851.1"/>
    <property type="molecule type" value="Genomic_DNA"/>
</dbReference>
<dbReference type="InterPro" id="IPR018035">
    <property type="entry name" value="Flagellar_FliH/T3SS_HrpE"/>
</dbReference>
<name>A0A0X8XBB1_HALHR</name>
<accession>A0A0X8XBB1</accession>
<dbReference type="GO" id="GO:0009288">
    <property type="term" value="C:bacterial-type flagellum"/>
    <property type="evidence" value="ECO:0007669"/>
    <property type="project" value="InterPro"/>
</dbReference>
<evidence type="ECO:0000313" key="12">
    <source>
        <dbReference type="EMBL" id="BAU58851.1"/>
    </source>
</evidence>
<feature type="compositionally biased region" description="Basic and acidic residues" evidence="10">
    <location>
        <begin position="38"/>
        <end position="53"/>
    </location>
</feature>
<organism evidence="12 13">
    <name type="scientific">Halorhodospira halochloris</name>
    <name type="common">Ectothiorhodospira halochloris</name>
    <dbReference type="NCBI Taxonomy" id="1052"/>
    <lineage>
        <taxon>Bacteria</taxon>
        <taxon>Pseudomonadati</taxon>
        <taxon>Pseudomonadota</taxon>
        <taxon>Gammaproteobacteria</taxon>
        <taxon>Chromatiales</taxon>
        <taxon>Ectothiorhodospiraceae</taxon>
        <taxon>Halorhodospira</taxon>
    </lineage>
</organism>
<keyword evidence="6" id="KW-0963">Cytoplasm</keyword>
<evidence type="ECO:0000256" key="4">
    <source>
        <dbReference type="ARBA" id="ARBA00016507"/>
    </source>
</evidence>
<evidence type="ECO:0000256" key="6">
    <source>
        <dbReference type="ARBA" id="ARBA00022490"/>
    </source>
</evidence>
<dbReference type="InterPro" id="IPR000563">
    <property type="entry name" value="Flag_FliH"/>
</dbReference>
<evidence type="ECO:0000256" key="7">
    <source>
        <dbReference type="ARBA" id="ARBA00022795"/>
    </source>
</evidence>
<feature type="compositionally biased region" description="Polar residues" evidence="10">
    <location>
        <begin position="315"/>
        <end position="327"/>
    </location>
</feature>
<gene>
    <name evidence="12" type="ORF">HH1059_21410</name>
</gene>
<dbReference type="OrthoDB" id="6196089at2"/>
<evidence type="ECO:0000256" key="8">
    <source>
        <dbReference type="ARBA" id="ARBA00022927"/>
    </source>
</evidence>